<proteinExistence type="inferred from homology"/>
<dbReference type="AlphaFoldDB" id="E8R2T7"/>
<dbReference type="InterPro" id="IPR025857">
    <property type="entry name" value="MacB_PCD"/>
</dbReference>
<sequence length="408" mass="44278">MKTMSIVVCAFEQILAQKIRSLLTILGIVIAVTSTIVVVSVVRGFTDYVSEFLQGLGTNAMWVWPQRPPGEAGKRLGRVEMDLRDYEAIQAFCSSLRGVSPLIRNPAARVRAPYGGVTDELILTTEGVAPVYHVIRNMPVELGRTFSLVDIEQAHQVCVVGREAMRKLQLRDDDLGGTLLIQNRRFRIIGILKEKGSFLGTSQDDLILIPYTVALKLDPSALRNVVLTARCETAELVPEARAQIVNVLRRRHGLQADQPNDFQIRTQDEILQAFTTMSAAATAVLAGIVGISLLVGGIGIMNVMLVSVTERTREIGLRKAVGARRRDILTQFLIESATLSLIGGGLGIALGYALSVLASMHPQMVEVIVPWWAVALGFGVSAGTGLVFGMVPAIKAALLNPIDALRHE</sequence>
<dbReference type="HOGENOM" id="CLU_000604_8_0_0"/>
<gene>
    <name evidence="10" type="ordered locus">Isop_3019</name>
</gene>
<evidence type="ECO:0000256" key="6">
    <source>
        <dbReference type="ARBA" id="ARBA00038076"/>
    </source>
</evidence>
<dbReference type="InterPro" id="IPR003838">
    <property type="entry name" value="ABC3_permease_C"/>
</dbReference>
<dbReference type="PANTHER" id="PTHR30572:SF4">
    <property type="entry name" value="ABC TRANSPORTER PERMEASE YTRF"/>
    <property type="match status" value="1"/>
</dbReference>
<evidence type="ECO:0000256" key="1">
    <source>
        <dbReference type="ARBA" id="ARBA00004651"/>
    </source>
</evidence>
<keyword evidence="2" id="KW-1003">Cell membrane</keyword>
<dbReference type="Pfam" id="PF12704">
    <property type="entry name" value="MacB_PCD"/>
    <property type="match status" value="1"/>
</dbReference>
<dbReference type="eggNOG" id="COG0577">
    <property type="taxonomic scope" value="Bacteria"/>
</dbReference>
<feature type="domain" description="ABC3 transporter permease C-terminal" evidence="8">
    <location>
        <begin position="288"/>
        <end position="400"/>
    </location>
</feature>
<evidence type="ECO:0000259" key="9">
    <source>
        <dbReference type="Pfam" id="PF12704"/>
    </source>
</evidence>
<evidence type="ECO:0000256" key="3">
    <source>
        <dbReference type="ARBA" id="ARBA00022692"/>
    </source>
</evidence>
<dbReference type="InterPro" id="IPR050250">
    <property type="entry name" value="Macrolide_Exporter_MacB"/>
</dbReference>
<comment type="similarity">
    <text evidence="6">Belongs to the ABC-4 integral membrane protein family.</text>
</comment>
<organism evidence="10 11">
    <name type="scientific">Isosphaera pallida (strain ATCC 43644 / DSM 9630 / IS1B)</name>
    <dbReference type="NCBI Taxonomy" id="575540"/>
    <lineage>
        <taxon>Bacteria</taxon>
        <taxon>Pseudomonadati</taxon>
        <taxon>Planctomycetota</taxon>
        <taxon>Planctomycetia</taxon>
        <taxon>Isosphaerales</taxon>
        <taxon>Isosphaeraceae</taxon>
        <taxon>Isosphaera</taxon>
    </lineage>
</organism>
<dbReference type="GO" id="GO:0022857">
    <property type="term" value="F:transmembrane transporter activity"/>
    <property type="evidence" value="ECO:0007669"/>
    <property type="project" value="TreeGrafter"/>
</dbReference>
<feature type="transmembrane region" description="Helical" evidence="7">
    <location>
        <begin position="369"/>
        <end position="391"/>
    </location>
</feature>
<dbReference type="RefSeq" id="WP_013565872.1">
    <property type="nucleotide sequence ID" value="NC_014962.1"/>
</dbReference>
<dbReference type="Pfam" id="PF02687">
    <property type="entry name" value="FtsX"/>
    <property type="match status" value="1"/>
</dbReference>
<feature type="transmembrane region" description="Helical" evidence="7">
    <location>
        <begin position="284"/>
        <end position="308"/>
    </location>
</feature>
<keyword evidence="3 7" id="KW-0812">Transmembrane</keyword>
<protein>
    <submittedName>
        <fullName evidence="10">Uncharacterized protein</fullName>
    </submittedName>
</protein>
<evidence type="ECO:0000256" key="4">
    <source>
        <dbReference type="ARBA" id="ARBA00022989"/>
    </source>
</evidence>
<dbReference type="PANTHER" id="PTHR30572">
    <property type="entry name" value="MEMBRANE COMPONENT OF TRANSPORTER-RELATED"/>
    <property type="match status" value="1"/>
</dbReference>
<dbReference type="EMBL" id="CP002353">
    <property type="protein sequence ID" value="ADV63584.1"/>
    <property type="molecule type" value="Genomic_DNA"/>
</dbReference>
<dbReference type="InParanoid" id="E8R2T7"/>
<dbReference type="Proteomes" id="UP000008631">
    <property type="component" value="Chromosome"/>
</dbReference>
<keyword evidence="11" id="KW-1185">Reference proteome</keyword>
<reference evidence="10 11" key="2">
    <citation type="journal article" date="2011" name="Stand. Genomic Sci.">
        <title>Complete genome sequence of Isosphaera pallida type strain (IS1B).</title>
        <authorList>
            <consortium name="US DOE Joint Genome Institute (JGI-PGF)"/>
            <person name="Goker M."/>
            <person name="Cleland D."/>
            <person name="Saunders E."/>
            <person name="Lapidus A."/>
            <person name="Nolan M."/>
            <person name="Lucas S."/>
            <person name="Hammon N."/>
            <person name="Deshpande S."/>
            <person name="Cheng J.F."/>
            <person name="Tapia R."/>
            <person name="Han C."/>
            <person name="Goodwin L."/>
            <person name="Pitluck S."/>
            <person name="Liolios K."/>
            <person name="Pagani I."/>
            <person name="Ivanova N."/>
            <person name="Mavromatis K."/>
            <person name="Pati A."/>
            <person name="Chen A."/>
            <person name="Palaniappan K."/>
            <person name="Land M."/>
            <person name="Hauser L."/>
            <person name="Chang Y.J."/>
            <person name="Jeffries C.D."/>
            <person name="Detter J.C."/>
            <person name="Beck B."/>
            <person name="Woyke T."/>
            <person name="Bristow J."/>
            <person name="Eisen J.A."/>
            <person name="Markowitz V."/>
            <person name="Hugenholtz P."/>
            <person name="Kyrpides N.C."/>
            <person name="Klenk H.P."/>
        </authorList>
    </citation>
    <scope>NUCLEOTIDE SEQUENCE [LARGE SCALE GENOMIC DNA]</scope>
    <source>
        <strain evidence="11">ATCC 43644 / DSM 9630 / IS1B</strain>
    </source>
</reference>
<reference key="1">
    <citation type="submission" date="2010-11" db="EMBL/GenBank/DDBJ databases">
        <title>The complete sequence of chromosome of Isophaera pallida ATCC 43644.</title>
        <authorList>
            <consortium name="US DOE Joint Genome Institute (JGI-PGF)"/>
            <person name="Lucas S."/>
            <person name="Copeland A."/>
            <person name="Lapidus A."/>
            <person name="Bruce D."/>
            <person name="Goodwin L."/>
            <person name="Pitluck S."/>
            <person name="Kyrpides N."/>
            <person name="Mavromatis K."/>
            <person name="Pagani I."/>
            <person name="Ivanova N."/>
            <person name="Saunders E."/>
            <person name="Brettin T."/>
            <person name="Detter J.C."/>
            <person name="Han C."/>
            <person name="Tapia R."/>
            <person name="Land M."/>
            <person name="Hauser L."/>
            <person name="Markowitz V."/>
            <person name="Cheng J.-F."/>
            <person name="Hugenholtz P."/>
            <person name="Woyke T."/>
            <person name="Wu D."/>
            <person name="Eisen J.A."/>
        </authorList>
    </citation>
    <scope>NUCLEOTIDE SEQUENCE</scope>
    <source>
        <strain>ATCC 43644</strain>
    </source>
</reference>
<dbReference type="GO" id="GO:0005886">
    <property type="term" value="C:plasma membrane"/>
    <property type="evidence" value="ECO:0007669"/>
    <property type="project" value="UniProtKB-SubCell"/>
</dbReference>
<evidence type="ECO:0000313" key="11">
    <source>
        <dbReference type="Proteomes" id="UP000008631"/>
    </source>
</evidence>
<feature type="transmembrane region" description="Helical" evidence="7">
    <location>
        <begin position="21"/>
        <end position="42"/>
    </location>
</feature>
<keyword evidence="5 7" id="KW-0472">Membrane</keyword>
<evidence type="ECO:0000256" key="2">
    <source>
        <dbReference type="ARBA" id="ARBA00022475"/>
    </source>
</evidence>
<evidence type="ECO:0000256" key="5">
    <source>
        <dbReference type="ARBA" id="ARBA00023136"/>
    </source>
</evidence>
<evidence type="ECO:0000256" key="7">
    <source>
        <dbReference type="SAM" id="Phobius"/>
    </source>
</evidence>
<keyword evidence="4 7" id="KW-1133">Transmembrane helix</keyword>
<comment type="subcellular location">
    <subcellularLocation>
        <location evidence="1">Cell membrane</location>
        <topology evidence="1">Multi-pass membrane protein</topology>
    </subcellularLocation>
</comment>
<evidence type="ECO:0000313" key="10">
    <source>
        <dbReference type="EMBL" id="ADV63584.1"/>
    </source>
</evidence>
<dbReference type="FunCoup" id="E8R2T7">
    <property type="interactions" value="159"/>
</dbReference>
<feature type="domain" description="MacB-like periplasmic core" evidence="9">
    <location>
        <begin position="21"/>
        <end position="246"/>
    </location>
</feature>
<dbReference type="STRING" id="575540.Isop_3019"/>
<feature type="transmembrane region" description="Helical" evidence="7">
    <location>
        <begin position="329"/>
        <end position="357"/>
    </location>
</feature>
<evidence type="ECO:0000259" key="8">
    <source>
        <dbReference type="Pfam" id="PF02687"/>
    </source>
</evidence>
<name>E8R2T7_ISOPI</name>
<accession>E8R2T7</accession>
<dbReference type="KEGG" id="ipa:Isop_3019"/>